<dbReference type="PANTHER" id="PTHR30071:SF1">
    <property type="entry name" value="CYTOCHROME B_B6 PROTEIN-RELATED"/>
    <property type="match status" value="1"/>
</dbReference>
<reference evidence="11 12" key="1">
    <citation type="submission" date="2021-04" db="EMBL/GenBank/DDBJ databases">
        <authorList>
            <person name="Pira H."/>
            <person name="Risdian C."/>
            <person name="Wink J."/>
        </authorList>
    </citation>
    <scope>NUCLEOTIDE SEQUENCE [LARGE SCALE GENOMIC DNA]</scope>
    <source>
        <strain evidence="11 12">WHA3</strain>
    </source>
</reference>
<feature type="transmembrane region" description="Helical" evidence="9">
    <location>
        <begin position="20"/>
        <end position="38"/>
    </location>
</feature>
<feature type="transmembrane region" description="Helical" evidence="9">
    <location>
        <begin position="87"/>
        <end position="111"/>
    </location>
</feature>
<evidence type="ECO:0000256" key="8">
    <source>
        <dbReference type="ARBA" id="ARBA00023136"/>
    </source>
</evidence>
<dbReference type="NCBIfam" id="TIGR01191">
    <property type="entry name" value="ccmC"/>
    <property type="match status" value="1"/>
</dbReference>
<evidence type="ECO:0000256" key="4">
    <source>
        <dbReference type="ARBA" id="ARBA00016463"/>
    </source>
</evidence>
<name>A0ABS6SD47_9SPHN</name>
<evidence type="ECO:0000256" key="1">
    <source>
        <dbReference type="ARBA" id="ARBA00002442"/>
    </source>
</evidence>
<comment type="function">
    <text evidence="1 9">Required for the export of heme to the periplasm for the biogenesis of c-type cytochromes.</text>
</comment>
<keyword evidence="9" id="KW-1003">Cell membrane</keyword>
<dbReference type="EMBL" id="JAGSPA010000002">
    <property type="protein sequence ID" value="MBV7256334.1"/>
    <property type="molecule type" value="Genomic_DNA"/>
</dbReference>
<evidence type="ECO:0000313" key="12">
    <source>
        <dbReference type="Proteomes" id="UP000722336"/>
    </source>
</evidence>
<evidence type="ECO:0000259" key="10">
    <source>
        <dbReference type="Pfam" id="PF01578"/>
    </source>
</evidence>
<dbReference type="RefSeq" id="WP_218444933.1">
    <property type="nucleotide sequence ID" value="NZ_JAGSPA010000002.1"/>
</dbReference>
<dbReference type="PANTHER" id="PTHR30071">
    <property type="entry name" value="HEME EXPORTER PROTEIN C"/>
    <property type="match status" value="1"/>
</dbReference>
<comment type="caution">
    <text evidence="11">The sequence shown here is derived from an EMBL/GenBank/DDBJ whole genome shotgun (WGS) entry which is preliminary data.</text>
</comment>
<keyword evidence="9" id="KW-0997">Cell inner membrane</keyword>
<evidence type="ECO:0000313" key="11">
    <source>
        <dbReference type="EMBL" id="MBV7256334.1"/>
    </source>
</evidence>
<comment type="similarity">
    <text evidence="3 9">Belongs to the CcmC/CycZ/HelC family.</text>
</comment>
<evidence type="ECO:0000256" key="9">
    <source>
        <dbReference type="RuleBase" id="RU364092"/>
    </source>
</evidence>
<feature type="transmembrane region" description="Helical" evidence="9">
    <location>
        <begin position="123"/>
        <end position="142"/>
    </location>
</feature>
<dbReference type="InterPro" id="IPR002541">
    <property type="entry name" value="Cyt_c_assembly"/>
</dbReference>
<feature type="transmembrane region" description="Helical" evidence="9">
    <location>
        <begin position="196"/>
        <end position="217"/>
    </location>
</feature>
<dbReference type="Proteomes" id="UP000722336">
    <property type="component" value="Unassembled WGS sequence"/>
</dbReference>
<feature type="domain" description="Cytochrome c assembly protein" evidence="10">
    <location>
        <begin position="21"/>
        <end position="180"/>
    </location>
</feature>
<keyword evidence="5 9" id="KW-0812">Transmembrane</keyword>
<organism evidence="11 12">
    <name type="scientific">Pacificimonas pallii</name>
    <dbReference type="NCBI Taxonomy" id="2827236"/>
    <lineage>
        <taxon>Bacteria</taxon>
        <taxon>Pseudomonadati</taxon>
        <taxon>Pseudomonadota</taxon>
        <taxon>Alphaproteobacteria</taxon>
        <taxon>Sphingomonadales</taxon>
        <taxon>Sphingosinicellaceae</taxon>
        <taxon>Pacificimonas</taxon>
    </lineage>
</organism>
<evidence type="ECO:0000256" key="5">
    <source>
        <dbReference type="ARBA" id="ARBA00022692"/>
    </source>
</evidence>
<keyword evidence="7 9" id="KW-1133">Transmembrane helix</keyword>
<dbReference type="InterPro" id="IPR003557">
    <property type="entry name" value="Cyt_c_biogenesis_CcmC"/>
</dbReference>
<comment type="subcellular location">
    <subcellularLocation>
        <location evidence="9">Cell inner membrane</location>
    </subcellularLocation>
    <subcellularLocation>
        <location evidence="2">Membrane</location>
        <topology evidence="2">Multi-pass membrane protein</topology>
    </subcellularLocation>
</comment>
<sequence length="239" mass="26159">MHRYANPKRFLEIAQPITMWTLLGGLVLVAGGLWWGLFRAPPDYLQGESVRIIYIHVPMAWLSMAGYLSCGVAAFAALVWKHPLAEVALVALAPIGAVFSALCLLTGSLWGRPTWGTYWVWDGRLTSVLVLFFLYLGIIALARGYDDPARGAKMASVLALFGLVNLPIIKFSVEWWNTLHQPASITLEGSSIDQAMLWPLLASAAGFSFLMAAATLMRMRALIAARKRSARAARLAQTA</sequence>
<evidence type="ECO:0000256" key="2">
    <source>
        <dbReference type="ARBA" id="ARBA00004141"/>
    </source>
</evidence>
<proteinExistence type="inferred from homology"/>
<protein>
    <recommendedName>
        <fullName evidence="4 9">Heme exporter protein C</fullName>
    </recommendedName>
    <alternativeName>
        <fullName evidence="9">Cytochrome c-type biogenesis protein</fullName>
    </alternativeName>
</protein>
<keyword evidence="8 9" id="KW-0472">Membrane</keyword>
<keyword evidence="6 9" id="KW-0201">Cytochrome c-type biogenesis</keyword>
<feature type="transmembrane region" description="Helical" evidence="9">
    <location>
        <begin position="58"/>
        <end position="80"/>
    </location>
</feature>
<feature type="transmembrane region" description="Helical" evidence="9">
    <location>
        <begin position="154"/>
        <end position="176"/>
    </location>
</feature>
<dbReference type="Pfam" id="PF01578">
    <property type="entry name" value="Cytochrom_C_asm"/>
    <property type="match status" value="1"/>
</dbReference>
<accession>A0ABS6SD47</accession>
<keyword evidence="12" id="KW-1185">Reference proteome</keyword>
<evidence type="ECO:0000256" key="6">
    <source>
        <dbReference type="ARBA" id="ARBA00022748"/>
    </source>
</evidence>
<evidence type="ECO:0000256" key="3">
    <source>
        <dbReference type="ARBA" id="ARBA00005840"/>
    </source>
</evidence>
<dbReference type="InterPro" id="IPR045062">
    <property type="entry name" value="Cyt_c_biogenesis_CcsA/CcmC"/>
</dbReference>
<gene>
    <name evidence="9" type="primary">ccmC</name>
    <name evidence="11" type="ORF">KCG44_05985</name>
</gene>
<keyword evidence="9" id="KW-0813">Transport</keyword>
<evidence type="ECO:0000256" key="7">
    <source>
        <dbReference type="ARBA" id="ARBA00022989"/>
    </source>
</evidence>